<dbReference type="InterPro" id="IPR052394">
    <property type="entry name" value="LRR-containing"/>
</dbReference>
<evidence type="ECO:0000313" key="2">
    <source>
        <dbReference type="Proteomes" id="UP000031465"/>
    </source>
</evidence>
<name>A0A0C1H8J8_9BACT</name>
<dbReference type="InterPro" id="IPR001611">
    <property type="entry name" value="Leu-rich_rpt"/>
</dbReference>
<dbReference type="PANTHER" id="PTHR24114:SF2">
    <property type="entry name" value="F-BOX DOMAIN-CONTAINING PROTEIN-RELATED"/>
    <property type="match status" value="1"/>
</dbReference>
<dbReference type="PANTHER" id="PTHR24114">
    <property type="entry name" value="LEUCINE RICH REPEAT FAMILY PROTEIN"/>
    <property type="match status" value="1"/>
</dbReference>
<comment type="caution">
    <text evidence="1">The sequence shown here is derived from an EMBL/GenBank/DDBJ whole genome shotgun (WGS) entry which is preliminary data.</text>
</comment>
<dbReference type="SMART" id="SM00368">
    <property type="entry name" value="LRR_RI"/>
    <property type="match status" value="7"/>
</dbReference>
<proteinExistence type="predicted"/>
<gene>
    <name evidence="1" type="ORF">DB44_EG00010</name>
</gene>
<dbReference type="InterPro" id="IPR032675">
    <property type="entry name" value="LRR_dom_sf"/>
</dbReference>
<sequence length="753" mass="85171">MEYAIHALTARIAGHLSPPTELARFEVDVKGKKRIYPVLISKTIQGQTLENAENLDVKQLTWACLCALLTRPGDGRFPNYVVEEGTRRIFCVDNDISFVEAVIHYYFGHKVQFSSALFCLDAKYHLDPEVLEAFIHLKPNLILNSWLEDLIQKDESYRTLQLFTPEEEKRLYEEDSEDRFKGTLLLRSGTVTNVLVQFYHLQDCLRQALKAKKKLIPLDLLPYLVTLRGSQMQTLDRWVYPKYKQAVASSLAPKKRLQNAIERQVDISLTSAQADAASFGKPPTFEEIQQREEYSPEKAQSELFAFTLNRYASHVLFGENQEEEWIEADFKRMVKRKIPDRVKGKIPDRERQRLVLNALTFLMKNKGLRPKKVTLMNCAVLDHTTLKPFLHKDLTYLNVSGCPLIKEEAILEIEKRCPNLKQLYLNRCAQLRAFEKSRFPLTPTYLQFAKLEELQLKRCVALASIHLDAPLLHTLKADKNPQLNTLFFTAIAPYVRGSFTRCPALDLETIKKERLSKILKEIKNSKIDPSLLFRFYINDSELTSLHLSDIGISDKEAEVIANGLASNTALSFLWLNNNQISDRGAGAFARALASNTTLKYLVLAYNQISDEGAEAIAQSLASNTTLKKLDLSNNQISDKGAEAIAQAFASNTALTGLRIDNNQISDRGAEAFARALASNTTLKIIYLNNNKISYEGTEAIVRALASNTTLEILGFGNSQINDKGAEAIAQVLAFNTALRKLVFDFVKINDNFY</sequence>
<dbReference type="SUPFAM" id="SSF52047">
    <property type="entry name" value="RNI-like"/>
    <property type="match status" value="1"/>
</dbReference>
<dbReference type="PATRIC" id="fig|362787.3.peg.1622"/>
<dbReference type="EMBL" id="JSAN01000105">
    <property type="protein sequence ID" value="KIC71203.1"/>
    <property type="molecule type" value="Genomic_DNA"/>
</dbReference>
<organism evidence="1 2">
    <name type="scientific">Candidatus Protochlamydia amoebophila</name>
    <dbReference type="NCBI Taxonomy" id="362787"/>
    <lineage>
        <taxon>Bacteria</taxon>
        <taxon>Pseudomonadati</taxon>
        <taxon>Chlamydiota</taxon>
        <taxon>Chlamydiia</taxon>
        <taxon>Parachlamydiales</taxon>
        <taxon>Parachlamydiaceae</taxon>
        <taxon>Candidatus Protochlamydia</taxon>
    </lineage>
</organism>
<dbReference type="Gene3D" id="3.80.10.10">
    <property type="entry name" value="Ribonuclease Inhibitor"/>
    <property type="match status" value="3"/>
</dbReference>
<accession>A0A0C1H8J8</accession>
<dbReference type="AlphaFoldDB" id="A0A0C1H8J8"/>
<reference evidence="1 2" key="1">
    <citation type="journal article" date="2014" name="Mol. Biol. Evol.">
        <title>Massive expansion of Ubiquitination-related gene families within the Chlamydiae.</title>
        <authorList>
            <person name="Domman D."/>
            <person name="Collingro A."/>
            <person name="Lagkouvardos I."/>
            <person name="Gehre L."/>
            <person name="Weinmaier T."/>
            <person name="Rattei T."/>
            <person name="Subtil A."/>
            <person name="Horn M."/>
        </authorList>
    </citation>
    <scope>NUCLEOTIDE SEQUENCE [LARGE SCALE GENOMIC DNA]</scope>
    <source>
        <strain evidence="1 2">EI2</strain>
    </source>
</reference>
<dbReference type="Proteomes" id="UP000031465">
    <property type="component" value="Unassembled WGS sequence"/>
</dbReference>
<dbReference type="Pfam" id="PF13516">
    <property type="entry name" value="LRR_6"/>
    <property type="match status" value="5"/>
</dbReference>
<protein>
    <submittedName>
        <fullName evidence="1">Uncharacterized protein</fullName>
    </submittedName>
</protein>
<evidence type="ECO:0000313" key="1">
    <source>
        <dbReference type="EMBL" id="KIC71203.1"/>
    </source>
</evidence>